<dbReference type="RefSeq" id="WP_188444472.1">
    <property type="nucleotide sequence ID" value="NZ_BMFD01000024.1"/>
</dbReference>
<dbReference type="Proteomes" id="UP000635885">
    <property type="component" value="Unassembled WGS sequence"/>
</dbReference>
<reference evidence="2" key="1">
    <citation type="journal article" date="2019" name="Int. J. Syst. Evol. Microbiol.">
        <title>The Global Catalogue of Microorganisms (GCM) 10K type strain sequencing project: providing services to taxonomists for standard genome sequencing and annotation.</title>
        <authorList>
            <consortium name="The Broad Institute Genomics Platform"/>
            <consortium name="The Broad Institute Genome Sequencing Center for Infectious Disease"/>
            <person name="Wu L."/>
            <person name="Ma J."/>
        </authorList>
    </citation>
    <scope>NUCLEOTIDE SEQUENCE [LARGE SCALE GENOMIC DNA]</scope>
    <source>
        <strain evidence="2">CGMCC 1.12479</strain>
    </source>
</reference>
<evidence type="ECO:0000313" key="1">
    <source>
        <dbReference type="EMBL" id="GGC54115.1"/>
    </source>
</evidence>
<name>A0ABQ1N5N2_9BACT</name>
<evidence type="ECO:0000313" key="2">
    <source>
        <dbReference type="Proteomes" id="UP000635885"/>
    </source>
</evidence>
<comment type="caution">
    <text evidence="1">The sequence shown here is derived from an EMBL/GenBank/DDBJ whole genome shotgun (WGS) entry which is preliminary data.</text>
</comment>
<keyword evidence="2" id="KW-1185">Reference proteome</keyword>
<dbReference type="EMBL" id="BMFD01000024">
    <property type="protein sequence ID" value="GGC54115.1"/>
    <property type="molecule type" value="Genomic_DNA"/>
</dbReference>
<organism evidence="1 2">
    <name type="scientific">Belliella aquatica</name>
    <dbReference type="NCBI Taxonomy" id="1323734"/>
    <lineage>
        <taxon>Bacteria</taxon>
        <taxon>Pseudomonadati</taxon>
        <taxon>Bacteroidota</taxon>
        <taxon>Cytophagia</taxon>
        <taxon>Cytophagales</taxon>
        <taxon>Cyclobacteriaceae</taxon>
        <taxon>Belliella</taxon>
    </lineage>
</organism>
<protein>
    <submittedName>
        <fullName evidence="1">Uncharacterized protein</fullName>
    </submittedName>
</protein>
<sequence>MNERLKLLTPESNADALLLPKQMMKFGQELKLEVVSAINVYLIAVPVTLIQNKKQPLTAALRWQ</sequence>
<accession>A0ABQ1N5N2</accession>
<gene>
    <name evidence="1" type="ORF">GCM10010993_35640</name>
</gene>
<proteinExistence type="predicted"/>